<keyword evidence="5 6" id="KW-0560">Oxidoreductase</keyword>
<comment type="cofactor">
    <cofactor evidence="1 6">
        <name>FAD</name>
        <dbReference type="ChEBI" id="CHEBI:57692"/>
    </cofactor>
</comment>
<dbReference type="InterPro" id="IPR013786">
    <property type="entry name" value="AcylCoA_DH/ox_N"/>
</dbReference>
<reference evidence="10 11" key="1">
    <citation type="submission" date="2011-01" db="EMBL/GenBank/DDBJ databases">
        <title>Complete sequence of chromosome of Streptomyces flavogriseus ATCC 33331.</title>
        <authorList>
            <consortium name="US DOE Joint Genome Institute"/>
            <person name="Lucas S."/>
            <person name="Copeland A."/>
            <person name="Lapidus A."/>
            <person name="Cheng J.-F."/>
            <person name="Goodwin L."/>
            <person name="Pitluck S."/>
            <person name="Davenport K."/>
            <person name="Detter J.C."/>
            <person name="Han C."/>
            <person name="Tapia R."/>
            <person name="Land M."/>
            <person name="Hauser L."/>
            <person name="Kyrpides N."/>
            <person name="Ivanova N."/>
            <person name="Ovchinnikova G."/>
            <person name="Pagani I."/>
            <person name="Brumm P."/>
            <person name="Mead D."/>
            <person name="Woyke T."/>
        </authorList>
    </citation>
    <scope>NUCLEOTIDE SEQUENCE [LARGE SCALE GENOMIC DNA]</scope>
    <source>
        <strain evidence="11">ATCC 33331 / IAF-45CD</strain>
    </source>
</reference>
<evidence type="ECO:0000313" key="10">
    <source>
        <dbReference type="EMBL" id="ADW01740.1"/>
    </source>
</evidence>
<dbReference type="PANTHER" id="PTHR43292:SF4">
    <property type="entry name" value="ACYL-COA DEHYDROGENASE FADE34"/>
    <property type="match status" value="1"/>
</dbReference>
<dbReference type="InterPro" id="IPR046373">
    <property type="entry name" value="Acyl-CoA_Oxase/DH_mid-dom_sf"/>
</dbReference>
<dbReference type="InterPro" id="IPR009075">
    <property type="entry name" value="AcylCo_DH/oxidase_C"/>
</dbReference>
<dbReference type="GO" id="GO:0016627">
    <property type="term" value="F:oxidoreductase activity, acting on the CH-CH group of donors"/>
    <property type="evidence" value="ECO:0007669"/>
    <property type="project" value="InterPro"/>
</dbReference>
<dbReference type="SUPFAM" id="SSF47203">
    <property type="entry name" value="Acyl-CoA dehydrogenase C-terminal domain-like"/>
    <property type="match status" value="1"/>
</dbReference>
<evidence type="ECO:0000256" key="6">
    <source>
        <dbReference type="RuleBase" id="RU362125"/>
    </source>
</evidence>
<accession>A0A8D4BES2</accession>
<dbReference type="Proteomes" id="UP000002066">
    <property type="component" value="Chromosome"/>
</dbReference>
<evidence type="ECO:0000256" key="2">
    <source>
        <dbReference type="ARBA" id="ARBA00009347"/>
    </source>
</evidence>
<dbReference type="SUPFAM" id="SSF56645">
    <property type="entry name" value="Acyl-CoA dehydrogenase NM domain-like"/>
    <property type="match status" value="1"/>
</dbReference>
<feature type="domain" description="Acyl-CoA dehydrogenase/oxidase N-terminal" evidence="9">
    <location>
        <begin position="10"/>
        <end position="109"/>
    </location>
</feature>
<evidence type="ECO:0000256" key="1">
    <source>
        <dbReference type="ARBA" id="ARBA00001974"/>
    </source>
</evidence>
<dbReference type="KEGG" id="sfa:Sfla_0272"/>
<evidence type="ECO:0000259" key="9">
    <source>
        <dbReference type="Pfam" id="PF02771"/>
    </source>
</evidence>
<dbReference type="GO" id="GO:0050660">
    <property type="term" value="F:flavin adenine dinucleotide binding"/>
    <property type="evidence" value="ECO:0007669"/>
    <property type="project" value="InterPro"/>
</dbReference>
<dbReference type="FunFam" id="2.40.110.10:FF:000011">
    <property type="entry name" value="Acyl-CoA dehydrogenase FadE34"/>
    <property type="match status" value="1"/>
</dbReference>
<dbReference type="Pfam" id="PF02771">
    <property type="entry name" value="Acyl-CoA_dh_N"/>
    <property type="match status" value="1"/>
</dbReference>
<dbReference type="Gene3D" id="1.10.540.10">
    <property type="entry name" value="Acyl-CoA dehydrogenase/oxidase, N-terminal domain"/>
    <property type="match status" value="1"/>
</dbReference>
<evidence type="ECO:0000256" key="4">
    <source>
        <dbReference type="ARBA" id="ARBA00022827"/>
    </source>
</evidence>
<dbReference type="AlphaFoldDB" id="A0A8D4BES2"/>
<sequence length="396" mass="43445">MSTAVDAAGIRRFTQQLLADRPPATTDRTDFLEARFDAGLAWVHYPVGLGGLDAPRSLQPVVDAELAAAGAPDNDPRRIGIGLGMAAPTILGYGTEEQKRRFLRPLWTGAEVWCQLFSEPGAGSDLAALGTRAVRDGDDWVVDGQKVWTSSAHLARWGILIARTDPDVPKHRGISYFICDMTDPGVEVRPLRQITGEAEFNEVFLTGVRIPDSRRLGPVGDGWNVAQTTLMNERVSIGGARIPREGGMIGTVAKTWREQPGLRTHDLHQRLLTLWVEAEVARLTGERLRQQLVAGQPGPEGSGMKLAFARLNQEISGLEVELLGDEGLLYSDWTMRRPELVDFTGRDAGYRYLRSKGNSIEGGTSEVLLNIVAERVLGLPVEPRNDKDVAWKDLAR</sequence>
<dbReference type="InterPro" id="IPR006091">
    <property type="entry name" value="Acyl-CoA_Oxase/DH_mid-dom"/>
</dbReference>
<evidence type="ECO:0000256" key="3">
    <source>
        <dbReference type="ARBA" id="ARBA00022630"/>
    </source>
</evidence>
<dbReference type="InterPro" id="IPR009100">
    <property type="entry name" value="AcylCoA_DH/oxidase_NM_dom_sf"/>
</dbReference>
<dbReference type="EMBL" id="CP002475">
    <property type="protein sequence ID" value="ADW01740.1"/>
    <property type="molecule type" value="Genomic_DNA"/>
</dbReference>
<evidence type="ECO:0000256" key="5">
    <source>
        <dbReference type="ARBA" id="ARBA00023002"/>
    </source>
</evidence>
<evidence type="ECO:0000259" key="7">
    <source>
        <dbReference type="Pfam" id="PF00441"/>
    </source>
</evidence>
<dbReference type="PANTHER" id="PTHR43292">
    <property type="entry name" value="ACYL-COA DEHYDROGENASE"/>
    <property type="match status" value="1"/>
</dbReference>
<comment type="similarity">
    <text evidence="2 6">Belongs to the acyl-CoA dehydrogenase family.</text>
</comment>
<dbReference type="InterPro" id="IPR036250">
    <property type="entry name" value="AcylCo_DH-like_C"/>
</dbReference>
<feature type="domain" description="Acyl-CoA dehydrogenase/oxidase C-terminal" evidence="7">
    <location>
        <begin position="220"/>
        <end position="377"/>
    </location>
</feature>
<proteinExistence type="inferred from homology"/>
<dbReference type="Pfam" id="PF02770">
    <property type="entry name" value="Acyl-CoA_dh_M"/>
    <property type="match status" value="1"/>
</dbReference>
<keyword evidence="4 6" id="KW-0274">FAD</keyword>
<name>A0A8D4BES2_STRFA</name>
<keyword evidence="3 6" id="KW-0285">Flavoprotein</keyword>
<gene>
    <name evidence="10" type="ordered locus">Sfla_0272</name>
</gene>
<dbReference type="InterPro" id="IPR037069">
    <property type="entry name" value="AcylCoA_DH/ox_N_sf"/>
</dbReference>
<protein>
    <submittedName>
        <fullName evidence="10">Acyl-CoA dehydrogenase domain-containing protein</fullName>
    </submittedName>
</protein>
<dbReference type="OrthoDB" id="3964153at2"/>
<dbReference type="GO" id="GO:0005886">
    <property type="term" value="C:plasma membrane"/>
    <property type="evidence" value="ECO:0007669"/>
    <property type="project" value="TreeGrafter"/>
</dbReference>
<evidence type="ECO:0000259" key="8">
    <source>
        <dbReference type="Pfam" id="PF02770"/>
    </source>
</evidence>
<evidence type="ECO:0000313" key="11">
    <source>
        <dbReference type="Proteomes" id="UP000002066"/>
    </source>
</evidence>
<dbReference type="Gene3D" id="2.40.110.10">
    <property type="entry name" value="Butyryl-CoA Dehydrogenase, subunit A, domain 2"/>
    <property type="match status" value="1"/>
</dbReference>
<feature type="domain" description="Acyl-CoA oxidase/dehydrogenase middle" evidence="8">
    <location>
        <begin position="114"/>
        <end position="198"/>
    </location>
</feature>
<dbReference type="Pfam" id="PF00441">
    <property type="entry name" value="Acyl-CoA_dh_1"/>
    <property type="match status" value="1"/>
</dbReference>
<dbReference type="InterPro" id="IPR052161">
    <property type="entry name" value="Mycobact_Acyl-CoA_DH"/>
</dbReference>
<dbReference type="Gene3D" id="1.20.140.10">
    <property type="entry name" value="Butyryl-CoA Dehydrogenase, subunit A, domain 3"/>
    <property type="match status" value="1"/>
</dbReference>
<organism evidence="10 11">
    <name type="scientific">Streptomyces pratensis (strain ATCC 33331 / IAF-45CD)</name>
    <dbReference type="NCBI Taxonomy" id="591167"/>
    <lineage>
        <taxon>Bacteria</taxon>
        <taxon>Bacillati</taxon>
        <taxon>Actinomycetota</taxon>
        <taxon>Actinomycetes</taxon>
        <taxon>Kitasatosporales</taxon>
        <taxon>Streptomycetaceae</taxon>
        <taxon>Streptomyces</taxon>
    </lineage>
</organism>